<evidence type="ECO:0000256" key="1">
    <source>
        <dbReference type="SAM" id="MobiDB-lite"/>
    </source>
</evidence>
<comment type="caution">
    <text evidence="2">The sequence shown here is derived from an EMBL/GenBank/DDBJ whole genome shotgun (WGS) entry which is preliminary data.</text>
</comment>
<accession>A0ABQ9G539</accession>
<name>A0ABQ9G539_9NEOP</name>
<evidence type="ECO:0000313" key="3">
    <source>
        <dbReference type="Proteomes" id="UP001159363"/>
    </source>
</evidence>
<gene>
    <name evidence="2" type="ORF">PR048_031382</name>
</gene>
<sequence length="210" mass="23613">MERRRNERTGGNGRSTRKPADQIGIARHDSHLRKFGVSSPGIEPGSPWWEASGLTAQPPWSPEQKTLRGGRGRKSTAPSSSEQRQLTVRTRPSDPPPAACKRIARRRLRERLLGGLIIRGFDKTNVNSPQGSGYPRDSSPIKYERFSPYRGRLAAPKSLVLAFVSRRHVYFVAAVSGRYRGPWETFPPSICNAARTQWCVRERGGPINWR</sequence>
<dbReference type="Proteomes" id="UP001159363">
    <property type="component" value="Chromosome 14"/>
</dbReference>
<organism evidence="2 3">
    <name type="scientific">Dryococelus australis</name>
    <dbReference type="NCBI Taxonomy" id="614101"/>
    <lineage>
        <taxon>Eukaryota</taxon>
        <taxon>Metazoa</taxon>
        <taxon>Ecdysozoa</taxon>
        <taxon>Arthropoda</taxon>
        <taxon>Hexapoda</taxon>
        <taxon>Insecta</taxon>
        <taxon>Pterygota</taxon>
        <taxon>Neoptera</taxon>
        <taxon>Polyneoptera</taxon>
        <taxon>Phasmatodea</taxon>
        <taxon>Verophasmatodea</taxon>
        <taxon>Anareolatae</taxon>
        <taxon>Phasmatidae</taxon>
        <taxon>Eurycanthinae</taxon>
        <taxon>Dryococelus</taxon>
    </lineage>
</organism>
<proteinExistence type="predicted"/>
<protein>
    <submittedName>
        <fullName evidence="2">Uncharacterized protein</fullName>
    </submittedName>
</protein>
<keyword evidence="3" id="KW-1185">Reference proteome</keyword>
<reference evidence="2 3" key="1">
    <citation type="submission" date="2023-02" db="EMBL/GenBank/DDBJ databases">
        <title>LHISI_Scaffold_Assembly.</title>
        <authorList>
            <person name="Stuart O.P."/>
            <person name="Cleave R."/>
            <person name="Magrath M.J.L."/>
            <person name="Mikheyev A.S."/>
        </authorList>
    </citation>
    <scope>NUCLEOTIDE SEQUENCE [LARGE SCALE GENOMIC DNA]</scope>
    <source>
        <strain evidence="2">Daus_M_001</strain>
        <tissue evidence="2">Leg muscle</tissue>
    </source>
</reference>
<evidence type="ECO:0000313" key="2">
    <source>
        <dbReference type="EMBL" id="KAJ8867580.1"/>
    </source>
</evidence>
<feature type="compositionally biased region" description="Polar residues" evidence="1">
    <location>
        <begin position="76"/>
        <end position="90"/>
    </location>
</feature>
<feature type="region of interest" description="Disordered" evidence="1">
    <location>
        <begin position="1"/>
        <end position="99"/>
    </location>
</feature>
<dbReference type="EMBL" id="JARBHB010000015">
    <property type="protein sequence ID" value="KAJ8867580.1"/>
    <property type="molecule type" value="Genomic_DNA"/>
</dbReference>